<feature type="domain" description="Helicase C-terminal" evidence="16">
    <location>
        <begin position="440"/>
        <end position="606"/>
    </location>
</feature>
<evidence type="ECO:0000256" key="5">
    <source>
        <dbReference type="ARBA" id="ARBA00022763"/>
    </source>
</evidence>
<dbReference type="PROSITE" id="PS51192">
    <property type="entry name" value="HELICASE_ATP_BIND_1"/>
    <property type="match status" value="1"/>
</dbReference>
<feature type="short sequence motif" description="Beta-hairpin" evidence="12">
    <location>
        <begin position="90"/>
        <end position="113"/>
    </location>
</feature>
<evidence type="ECO:0000256" key="11">
    <source>
        <dbReference type="ARBA" id="ARBA00029504"/>
    </source>
</evidence>
<dbReference type="GO" id="GO:0005737">
    <property type="term" value="C:cytoplasm"/>
    <property type="evidence" value="ECO:0007669"/>
    <property type="project" value="UniProtKB-SubCell"/>
</dbReference>
<dbReference type="PANTHER" id="PTHR24029">
    <property type="entry name" value="UVRABC SYSTEM PROTEIN B"/>
    <property type="match status" value="1"/>
</dbReference>
<dbReference type="NCBIfam" id="NF003673">
    <property type="entry name" value="PRK05298.1"/>
    <property type="match status" value="1"/>
</dbReference>
<dbReference type="SMART" id="SM00490">
    <property type="entry name" value="HELICc"/>
    <property type="match status" value="1"/>
</dbReference>
<protein>
    <recommendedName>
        <fullName evidence="11 12">UvrABC system protein B</fullName>
        <shortName evidence="12">Protein UvrB</shortName>
    </recommendedName>
    <alternativeName>
        <fullName evidence="12">Excinuclease ABC subunit B</fullName>
    </alternativeName>
</protein>
<evidence type="ECO:0000259" key="16">
    <source>
        <dbReference type="PROSITE" id="PS51194"/>
    </source>
</evidence>
<feature type="domain" description="Helicase ATP-binding" evidence="15">
    <location>
        <begin position="24"/>
        <end position="162"/>
    </location>
</feature>
<dbReference type="Gene3D" id="4.10.860.10">
    <property type="entry name" value="UVR domain"/>
    <property type="match status" value="1"/>
</dbReference>
<dbReference type="CDD" id="cd17916">
    <property type="entry name" value="DEXHc_UvrB"/>
    <property type="match status" value="1"/>
</dbReference>
<dbReference type="Pfam" id="PF04851">
    <property type="entry name" value="ResIII"/>
    <property type="match status" value="1"/>
</dbReference>
<dbReference type="InterPro" id="IPR014001">
    <property type="entry name" value="Helicase_ATP-bd"/>
</dbReference>
<dbReference type="CDD" id="cd18790">
    <property type="entry name" value="SF2_C_UvrB"/>
    <property type="match status" value="1"/>
</dbReference>
<evidence type="ECO:0000313" key="17">
    <source>
        <dbReference type="EMBL" id="OGG17729.1"/>
    </source>
</evidence>
<dbReference type="EMBL" id="MFJK01000017">
    <property type="protein sequence ID" value="OGG17729.1"/>
    <property type="molecule type" value="Genomic_DNA"/>
</dbReference>
<dbReference type="PROSITE" id="PS50151">
    <property type="entry name" value="UVR"/>
    <property type="match status" value="1"/>
</dbReference>
<dbReference type="Gene3D" id="3.40.50.300">
    <property type="entry name" value="P-loop containing nucleotide triphosphate hydrolases"/>
    <property type="match status" value="3"/>
</dbReference>
<dbReference type="HAMAP" id="MF_00204">
    <property type="entry name" value="UvrB"/>
    <property type="match status" value="1"/>
</dbReference>
<dbReference type="STRING" id="1798381.A2721_00610"/>
<keyword evidence="6 12" id="KW-0228">DNA excision</keyword>
<dbReference type="GO" id="GO:0016887">
    <property type="term" value="F:ATP hydrolysis activity"/>
    <property type="evidence" value="ECO:0007669"/>
    <property type="project" value="InterPro"/>
</dbReference>
<keyword evidence="3 12" id="KW-0963">Cytoplasm</keyword>
<dbReference type="SUPFAM" id="SSF52540">
    <property type="entry name" value="P-loop containing nucleoside triphosphate hydrolases"/>
    <property type="match status" value="2"/>
</dbReference>
<evidence type="ECO:0000256" key="8">
    <source>
        <dbReference type="ARBA" id="ARBA00022881"/>
    </source>
</evidence>
<evidence type="ECO:0000256" key="3">
    <source>
        <dbReference type="ARBA" id="ARBA00022490"/>
    </source>
</evidence>
<dbReference type="InterPro" id="IPR024759">
    <property type="entry name" value="UvrB_YAD/RRR_dom"/>
</dbReference>
<keyword evidence="7 12" id="KW-0067">ATP-binding</keyword>
<evidence type="ECO:0000259" key="15">
    <source>
        <dbReference type="PROSITE" id="PS51192"/>
    </source>
</evidence>
<dbReference type="Pfam" id="PF12344">
    <property type="entry name" value="UvrB"/>
    <property type="match status" value="1"/>
</dbReference>
<keyword evidence="5 12" id="KW-0227">DNA damage</keyword>
<comment type="subunit">
    <text evidence="10 12 13">Forms a heterotetramer with UvrA during the search for lesions. Interacts with UvrC in an incision complex.</text>
</comment>
<dbReference type="Proteomes" id="UP000177871">
    <property type="component" value="Unassembled WGS sequence"/>
</dbReference>
<evidence type="ECO:0000256" key="1">
    <source>
        <dbReference type="ARBA" id="ARBA00004496"/>
    </source>
</evidence>
<evidence type="ECO:0000256" key="9">
    <source>
        <dbReference type="ARBA" id="ARBA00023204"/>
    </source>
</evidence>
<comment type="domain">
    <text evidence="12">The beta-hairpin motif is involved in DNA binding.</text>
</comment>
<comment type="caution">
    <text evidence="17">The sequence shown here is derived from an EMBL/GenBank/DDBJ whole genome shotgun (WGS) entry which is preliminary data.</text>
</comment>
<dbReference type="Pfam" id="PF02151">
    <property type="entry name" value="UVR"/>
    <property type="match status" value="1"/>
</dbReference>
<feature type="domain" description="UVR" evidence="14">
    <location>
        <begin position="650"/>
        <end position="683"/>
    </location>
</feature>
<dbReference type="InterPro" id="IPR027417">
    <property type="entry name" value="P-loop_NTPase"/>
</dbReference>
<dbReference type="GO" id="GO:0009381">
    <property type="term" value="F:excinuclease ABC activity"/>
    <property type="evidence" value="ECO:0007669"/>
    <property type="project" value="UniProtKB-UniRule"/>
</dbReference>
<proteinExistence type="inferred from homology"/>
<dbReference type="InterPro" id="IPR001943">
    <property type="entry name" value="UVR_dom"/>
</dbReference>
<dbReference type="InterPro" id="IPR036876">
    <property type="entry name" value="UVR_dom_sf"/>
</dbReference>
<evidence type="ECO:0000256" key="10">
    <source>
        <dbReference type="ARBA" id="ARBA00026033"/>
    </source>
</evidence>
<evidence type="ECO:0000256" key="7">
    <source>
        <dbReference type="ARBA" id="ARBA00022840"/>
    </source>
</evidence>
<dbReference type="InterPro" id="IPR041471">
    <property type="entry name" value="UvrB_inter"/>
</dbReference>
<dbReference type="GO" id="GO:0009380">
    <property type="term" value="C:excinuclease repair complex"/>
    <property type="evidence" value="ECO:0007669"/>
    <property type="project" value="InterPro"/>
</dbReference>
<comment type="subcellular location">
    <subcellularLocation>
        <location evidence="1 12 13">Cytoplasm</location>
    </subcellularLocation>
</comment>
<keyword evidence="4 12" id="KW-0547">Nucleotide-binding</keyword>
<dbReference type="NCBIfam" id="TIGR00631">
    <property type="entry name" value="uvrb"/>
    <property type="match status" value="1"/>
</dbReference>
<reference evidence="17 18" key="1">
    <citation type="journal article" date="2016" name="Nat. Commun.">
        <title>Thousands of microbial genomes shed light on interconnected biogeochemical processes in an aquifer system.</title>
        <authorList>
            <person name="Anantharaman K."/>
            <person name="Brown C.T."/>
            <person name="Hug L.A."/>
            <person name="Sharon I."/>
            <person name="Castelle C.J."/>
            <person name="Probst A.J."/>
            <person name="Thomas B.C."/>
            <person name="Singh A."/>
            <person name="Wilkins M.J."/>
            <person name="Karaoz U."/>
            <person name="Brodie E.L."/>
            <person name="Williams K.H."/>
            <person name="Hubbard S.S."/>
            <person name="Banfield J.F."/>
        </authorList>
    </citation>
    <scope>NUCLEOTIDE SEQUENCE [LARGE SCALE GENOMIC DNA]</scope>
</reference>
<evidence type="ECO:0000256" key="13">
    <source>
        <dbReference type="RuleBase" id="RU003587"/>
    </source>
</evidence>
<dbReference type="InterPro" id="IPR001650">
    <property type="entry name" value="Helicase_C-like"/>
</dbReference>
<dbReference type="Pfam" id="PF17757">
    <property type="entry name" value="UvrB_inter"/>
    <property type="match status" value="1"/>
</dbReference>
<keyword evidence="9 12" id="KW-0234">DNA repair</keyword>
<accession>A0A1F5ZZ38</accession>
<comment type="similarity">
    <text evidence="2 12 13">Belongs to the UvrB family.</text>
</comment>
<dbReference type="GO" id="GO:0003677">
    <property type="term" value="F:DNA binding"/>
    <property type="evidence" value="ECO:0007669"/>
    <property type="project" value="UniProtKB-UniRule"/>
</dbReference>
<dbReference type="InterPro" id="IPR006935">
    <property type="entry name" value="Helicase/UvrB_N"/>
</dbReference>
<evidence type="ECO:0000256" key="2">
    <source>
        <dbReference type="ARBA" id="ARBA00008533"/>
    </source>
</evidence>
<dbReference type="InterPro" id="IPR004807">
    <property type="entry name" value="UvrB"/>
</dbReference>
<dbReference type="GO" id="GO:0006289">
    <property type="term" value="P:nucleotide-excision repair"/>
    <property type="evidence" value="ECO:0007669"/>
    <property type="project" value="UniProtKB-UniRule"/>
</dbReference>
<evidence type="ECO:0000313" key="18">
    <source>
        <dbReference type="Proteomes" id="UP000177871"/>
    </source>
</evidence>
<gene>
    <name evidence="12" type="primary">uvrB</name>
    <name evidence="17" type="ORF">A2721_00610</name>
</gene>
<dbReference type="SUPFAM" id="SSF46600">
    <property type="entry name" value="C-terminal UvrC-binding domain of UvrB"/>
    <property type="match status" value="1"/>
</dbReference>
<dbReference type="GO" id="GO:0005524">
    <property type="term" value="F:ATP binding"/>
    <property type="evidence" value="ECO:0007669"/>
    <property type="project" value="UniProtKB-UniRule"/>
</dbReference>
<dbReference type="Pfam" id="PF00271">
    <property type="entry name" value="Helicase_C"/>
    <property type="match status" value="1"/>
</dbReference>
<dbReference type="AlphaFoldDB" id="A0A1F5ZZ38"/>
<dbReference type="GO" id="GO:0009432">
    <property type="term" value="P:SOS response"/>
    <property type="evidence" value="ECO:0007669"/>
    <property type="project" value="UniProtKB-UniRule"/>
</dbReference>
<organism evidence="17 18">
    <name type="scientific">Candidatus Gottesmanbacteria bacterium RIFCSPHIGHO2_01_FULL_47_48</name>
    <dbReference type="NCBI Taxonomy" id="1798381"/>
    <lineage>
        <taxon>Bacteria</taxon>
        <taxon>Candidatus Gottesmaniibacteriota</taxon>
    </lineage>
</organism>
<dbReference type="PANTHER" id="PTHR24029:SF0">
    <property type="entry name" value="UVRABC SYSTEM PROTEIN B"/>
    <property type="match status" value="1"/>
</dbReference>
<keyword evidence="8 12" id="KW-0267">Excision nuclease</keyword>
<dbReference type="PROSITE" id="PS51194">
    <property type="entry name" value="HELICASE_CTER"/>
    <property type="match status" value="1"/>
</dbReference>
<dbReference type="SMART" id="SM00487">
    <property type="entry name" value="DEXDc"/>
    <property type="match status" value="1"/>
</dbReference>
<comment type="function">
    <text evidence="12">The UvrABC repair system catalyzes the recognition and processing of DNA lesions. A damage recognition complex composed of 2 UvrA and 2 UvrB subunits scans DNA for abnormalities. Upon binding of the UvrA(2)B(2) complex to a putative damaged site, the DNA wraps around one UvrB monomer. DNA wrap is dependent on ATP binding by UvrB and probably causes local melting of the DNA helix, facilitating insertion of UvrB beta-hairpin between the DNA strands. Then UvrB probes one DNA strand for the presence of a lesion. If a lesion is found the UvrA subunits dissociate and the UvrB-DNA preincision complex is formed. This complex is subsequently bound by UvrC and the second UvrB is released. If no lesion is found, the DNA wraps around the other UvrB subunit that will check the other stand for damage.</text>
</comment>
<name>A0A1F5ZZ38_9BACT</name>
<evidence type="ECO:0000256" key="12">
    <source>
        <dbReference type="HAMAP-Rule" id="MF_00204"/>
    </source>
</evidence>
<evidence type="ECO:0000259" key="14">
    <source>
        <dbReference type="PROSITE" id="PS50151"/>
    </source>
</evidence>
<evidence type="ECO:0000256" key="6">
    <source>
        <dbReference type="ARBA" id="ARBA00022769"/>
    </source>
</evidence>
<sequence length="683" mass="78744">MRFTLKSDYHPTGDQPQAIEKLTKEVTAGKTDQVLLGVTGSGKTFTIANVIEQVQKPTLIIAHNKTLAAQLYQEFREFFPDNAVSYFVSYYDYYQPEAYIPRTDTYIEKETEINEEIDKLRLQATTNLLTRPDTIVVASVSCIYNIGNPVEYEKYVLNLEASSNDQQFSNVTIKQSSSRQDILLHLVDLHYDRSQYELKRGMFRVKGDTIDIFPSYEDYAVRIELLENRINKIYKIDPVSGTVIEQIDKFVLYPAKHFMSDPTKHSEVFKQIRHDLEIQVKALKDAGKELEAHRLNQRVNYDLEMIAEVGYVNGIENYSRYFDGREPGEAPFSLLDYFNKDYLLVIDESHMTIPQIRGMYNGDRSRKQTLVDYGFRLPAALDNRPLRFDEFLRRKGQTIYTSATPDDWEREQASNETVEQLIRPTGIIDPEVEIRPTQGQIPDLIREITNRVAKGQRVLVTTLTKRMSEELTDYLKDLKDPKPLKVAYLHSDIQTLERSSILKKLRLGEHDVLVGINLLREGLDLPEVGLVAILDADKEGFLRSEVSLIQTMGRAARNIDSKVILYADVITGSIDRAVKEVRRRREIQDQWNKDHNVTPVSVSKPIREDVLNESTPNKSNWTNKPNSFGVLLDSEIADINPEELLPDQKKELTKVLERRMKEAAKILDFEGATFYRDYLKKLI</sequence>
<evidence type="ECO:0000256" key="4">
    <source>
        <dbReference type="ARBA" id="ARBA00022741"/>
    </source>
</evidence>
<keyword evidence="12 13" id="KW-0742">SOS response</keyword>
<feature type="binding site" evidence="12">
    <location>
        <begin position="37"/>
        <end position="44"/>
    </location>
    <ligand>
        <name>ATP</name>
        <dbReference type="ChEBI" id="CHEBI:30616"/>
    </ligand>
</feature>